<dbReference type="PANTHER" id="PTHR12302">
    <property type="entry name" value="EBNA2 BINDING PROTEIN P100"/>
    <property type="match status" value="1"/>
</dbReference>
<organism evidence="2 3">
    <name type="scientific">Zhengella mangrovi</name>
    <dbReference type="NCBI Taxonomy" id="1982044"/>
    <lineage>
        <taxon>Bacteria</taxon>
        <taxon>Pseudomonadati</taxon>
        <taxon>Pseudomonadota</taxon>
        <taxon>Alphaproteobacteria</taxon>
        <taxon>Hyphomicrobiales</taxon>
        <taxon>Notoacmeibacteraceae</taxon>
        <taxon>Zhengella</taxon>
    </lineage>
</organism>
<evidence type="ECO:0000313" key="2">
    <source>
        <dbReference type="EMBL" id="PHP64935.1"/>
    </source>
</evidence>
<feature type="domain" description="TNase-like" evidence="1">
    <location>
        <begin position="50"/>
        <end position="160"/>
    </location>
</feature>
<gene>
    <name evidence="2" type="ORF">CSC94_21625</name>
</gene>
<dbReference type="Proteomes" id="UP000221168">
    <property type="component" value="Unassembled WGS sequence"/>
</dbReference>
<name>A0A2G1QHD5_9HYPH</name>
<dbReference type="SMART" id="SM00318">
    <property type="entry name" value="SNc"/>
    <property type="match status" value="1"/>
</dbReference>
<dbReference type="PANTHER" id="PTHR12302:SF26">
    <property type="entry name" value="BLR1266 PROTEIN"/>
    <property type="match status" value="1"/>
</dbReference>
<accession>A0A2G1QHD5</accession>
<dbReference type="AlphaFoldDB" id="A0A2G1QHD5"/>
<reference evidence="2 3" key="1">
    <citation type="submission" date="2017-10" db="EMBL/GenBank/DDBJ databases">
        <title>Sedimentibacterium mangrovi gen. nov., sp. nov., a novel member of family Phyllobacteriacea isolated from mangrove sediment.</title>
        <authorList>
            <person name="Liao H."/>
            <person name="Tian Y."/>
        </authorList>
    </citation>
    <scope>NUCLEOTIDE SEQUENCE [LARGE SCALE GENOMIC DNA]</scope>
    <source>
        <strain evidence="2 3">X9-2-2</strain>
    </source>
</reference>
<dbReference type="Gene3D" id="2.40.50.90">
    <property type="match status" value="1"/>
</dbReference>
<dbReference type="PROSITE" id="PS50830">
    <property type="entry name" value="TNASE_3"/>
    <property type="match status" value="1"/>
</dbReference>
<dbReference type="OrthoDB" id="9805504at2"/>
<sequence length="204" mass="22990">MKRRRSRHRETKSRRLRDILLAFALLGLLALVVAGRERAARLDIQGRPAIVDGDTLRFSGERVRLLGIDAPERDQTCERDGRPYACGQEASAALARIAGSAPVHCSGWERDRYRRLLATCRAGGQDLSRAMVAAGWAVAYGDYRHEEAAAREARQGLWAGTFTRPQEWRRLHGHHGERRHDAIGTFVNWLRQILFDRGQGAGQE</sequence>
<dbReference type="Pfam" id="PF00565">
    <property type="entry name" value="SNase"/>
    <property type="match status" value="1"/>
</dbReference>
<dbReference type="EMBL" id="PDVP01000020">
    <property type="protein sequence ID" value="PHP64935.1"/>
    <property type="molecule type" value="Genomic_DNA"/>
</dbReference>
<protein>
    <submittedName>
        <fullName evidence="2">Nuclease</fullName>
    </submittedName>
</protein>
<comment type="caution">
    <text evidence="2">The sequence shown here is derived from an EMBL/GenBank/DDBJ whole genome shotgun (WGS) entry which is preliminary data.</text>
</comment>
<dbReference type="RefSeq" id="WP_099308468.1">
    <property type="nucleotide sequence ID" value="NZ_PDVP01000020.1"/>
</dbReference>
<keyword evidence="3" id="KW-1185">Reference proteome</keyword>
<dbReference type="SUPFAM" id="SSF50199">
    <property type="entry name" value="Staphylococcal nuclease"/>
    <property type="match status" value="1"/>
</dbReference>
<evidence type="ECO:0000259" key="1">
    <source>
        <dbReference type="PROSITE" id="PS50830"/>
    </source>
</evidence>
<proteinExistence type="predicted"/>
<dbReference type="InterPro" id="IPR016071">
    <property type="entry name" value="Staphylococal_nuclease_OB-fold"/>
</dbReference>
<evidence type="ECO:0000313" key="3">
    <source>
        <dbReference type="Proteomes" id="UP000221168"/>
    </source>
</evidence>
<dbReference type="InterPro" id="IPR035437">
    <property type="entry name" value="SNase_OB-fold_sf"/>
</dbReference>